<dbReference type="SUPFAM" id="SSF51556">
    <property type="entry name" value="Metallo-dependent hydrolases"/>
    <property type="match status" value="1"/>
</dbReference>
<evidence type="ECO:0000256" key="1">
    <source>
        <dbReference type="ARBA" id="ARBA00001165"/>
    </source>
</evidence>
<dbReference type="Gene3D" id="3.20.20.140">
    <property type="entry name" value="Metal-dependent hydrolases"/>
    <property type="match status" value="1"/>
</dbReference>
<dbReference type="STRING" id="1166340.SAMN05192583_3329"/>
<evidence type="ECO:0000256" key="7">
    <source>
        <dbReference type="HAMAP-Rule" id="MF_00675"/>
    </source>
</evidence>
<evidence type="ECO:0000313" key="8">
    <source>
        <dbReference type="EMBL" id="SEN69281.1"/>
    </source>
</evidence>
<evidence type="ECO:0000256" key="3">
    <source>
        <dbReference type="ARBA" id="ARBA00008397"/>
    </source>
</evidence>
<dbReference type="RefSeq" id="WP_093666839.1">
    <property type="nucleotide sequence ID" value="NZ_FOCF01000010.1"/>
</dbReference>
<comment type="catalytic activity">
    <reaction evidence="7">
        <text>aldehydo-D-galacturonate = keto-D-tagaturonate</text>
        <dbReference type="Rhea" id="RHEA:27702"/>
        <dbReference type="ChEBI" id="CHEBI:12952"/>
        <dbReference type="ChEBI" id="CHEBI:17886"/>
    </reaction>
</comment>
<dbReference type="GO" id="GO:0042840">
    <property type="term" value="P:D-glucuronate catabolic process"/>
    <property type="evidence" value="ECO:0007669"/>
    <property type="project" value="TreeGrafter"/>
</dbReference>
<protein>
    <recommendedName>
        <fullName evidence="5 7">Uronate isomerase</fullName>
        <ecNumber evidence="4 7">5.3.1.12</ecNumber>
    </recommendedName>
    <alternativeName>
        <fullName evidence="7">Glucuronate isomerase</fullName>
    </alternativeName>
    <alternativeName>
        <fullName evidence="7">Uronic isomerase</fullName>
    </alternativeName>
</protein>
<keyword evidence="6 7" id="KW-0413">Isomerase</keyword>
<dbReference type="Pfam" id="PF02614">
    <property type="entry name" value="UxaC"/>
    <property type="match status" value="1"/>
</dbReference>
<dbReference type="PANTHER" id="PTHR30068">
    <property type="entry name" value="URONATE ISOMERASE"/>
    <property type="match status" value="1"/>
</dbReference>
<dbReference type="NCBIfam" id="NF002794">
    <property type="entry name" value="PRK02925.1"/>
    <property type="match status" value="1"/>
</dbReference>
<comment type="pathway">
    <text evidence="2 7">Carbohydrate metabolism; pentose and glucuronate interconversion.</text>
</comment>
<dbReference type="EMBL" id="FOCF01000010">
    <property type="protein sequence ID" value="SEN69281.1"/>
    <property type="molecule type" value="Genomic_DNA"/>
</dbReference>
<accession>A0A1H8ILK8</accession>
<name>A0A1H8ILK8_9SPHN</name>
<evidence type="ECO:0000256" key="2">
    <source>
        <dbReference type="ARBA" id="ARBA00004892"/>
    </source>
</evidence>
<dbReference type="GO" id="GO:0008880">
    <property type="term" value="F:glucuronate isomerase activity"/>
    <property type="evidence" value="ECO:0007669"/>
    <property type="project" value="UniProtKB-UniRule"/>
</dbReference>
<proteinExistence type="inferred from homology"/>
<comment type="catalytic activity">
    <reaction evidence="1 7">
        <text>D-glucuronate = D-fructuronate</text>
        <dbReference type="Rhea" id="RHEA:13049"/>
        <dbReference type="ChEBI" id="CHEBI:58720"/>
        <dbReference type="ChEBI" id="CHEBI:59863"/>
        <dbReference type="EC" id="5.3.1.12"/>
    </reaction>
</comment>
<dbReference type="AlphaFoldDB" id="A0A1H8ILK8"/>
<organism evidence="8 9">
    <name type="scientific">Sphingomonas gellani</name>
    <dbReference type="NCBI Taxonomy" id="1166340"/>
    <lineage>
        <taxon>Bacteria</taxon>
        <taxon>Pseudomonadati</taxon>
        <taxon>Pseudomonadota</taxon>
        <taxon>Alphaproteobacteria</taxon>
        <taxon>Sphingomonadales</taxon>
        <taxon>Sphingomonadaceae</taxon>
        <taxon>Sphingomonas</taxon>
    </lineage>
</organism>
<dbReference type="OrthoDB" id="9766564at2"/>
<dbReference type="Proteomes" id="UP000199206">
    <property type="component" value="Unassembled WGS sequence"/>
</dbReference>
<comment type="similarity">
    <text evidence="3 7">Belongs to the metallo-dependent hydrolases superfamily. Uronate isomerase family.</text>
</comment>
<evidence type="ECO:0000256" key="5">
    <source>
        <dbReference type="ARBA" id="ARBA00020555"/>
    </source>
</evidence>
<reference evidence="9" key="1">
    <citation type="submission" date="2016-10" db="EMBL/GenBank/DDBJ databases">
        <authorList>
            <person name="Varghese N."/>
            <person name="Submissions S."/>
        </authorList>
    </citation>
    <scope>NUCLEOTIDE SEQUENCE [LARGE SCALE GENOMIC DNA]</scope>
    <source>
        <strain evidence="9">S6-262</strain>
    </source>
</reference>
<dbReference type="HAMAP" id="MF_00675">
    <property type="entry name" value="UxaC"/>
    <property type="match status" value="1"/>
</dbReference>
<dbReference type="InterPro" id="IPR032466">
    <property type="entry name" value="Metal_Hydrolase"/>
</dbReference>
<evidence type="ECO:0000256" key="4">
    <source>
        <dbReference type="ARBA" id="ARBA00012546"/>
    </source>
</evidence>
<dbReference type="Gene3D" id="1.10.2020.10">
    <property type="entry name" value="uronate isomerase, domain 2, chain A"/>
    <property type="match status" value="1"/>
</dbReference>
<dbReference type="GO" id="GO:0019698">
    <property type="term" value="P:D-galacturonate catabolic process"/>
    <property type="evidence" value="ECO:0007669"/>
    <property type="project" value="TreeGrafter"/>
</dbReference>
<evidence type="ECO:0000256" key="6">
    <source>
        <dbReference type="ARBA" id="ARBA00023235"/>
    </source>
</evidence>
<evidence type="ECO:0000313" key="9">
    <source>
        <dbReference type="Proteomes" id="UP000199206"/>
    </source>
</evidence>
<dbReference type="PANTHER" id="PTHR30068:SF4">
    <property type="entry name" value="URONATE ISOMERASE"/>
    <property type="match status" value="1"/>
</dbReference>
<keyword evidence="9" id="KW-1185">Reference proteome</keyword>
<sequence>MTRPLLLHPDRLFPADPKTRGVARALYAQVRDLPIISPHGHTDPAWFAGNARFTDPASLLIVPDHYVFRMLYSQGVALDRLGVPTVDGSATESDPRAIWRLFADHYHLFRGTPSRLWLDWVFAEVFGLDVVLESGTADRYYDTIDAALATDAFRPRALFERFGIEVIATTESPLDPLDHHRAIRDSGWGGRVITAYRPDPVVDPDTPGFADNLHRFCAMAGEDATSWPGYLAAHRFHRARFRAAGATSTDHGHPSATTADLPPQAAAALYARVRQGGADAADVELFRAQMLTEMAGMSVADGMVMQLHPAVHRSHNAAVLARFGRDKGGDIPLPGEFVAGLKPLLDRHGNDPRLTLVLFTLDEDTYARELAPLAGHWPALRLGPPWWFHDSPEGMRRFRQRTTETAGFYNTVGFNDDTRAFLSIPARHDVARRMDCAWLAQLVAEHRLPEDEAHELARALAYDLVKKAYRL</sequence>
<gene>
    <name evidence="7" type="primary">uxaC</name>
    <name evidence="8" type="ORF">SAMN05192583_3329</name>
</gene>
<dbReference type="InterPro" id="IPR003766">
    <property type="entry name" value="Uronate_isomerase"/>
</dbReference>
<dbReference type="UniPathway" id="UPA00246"/>
<dbReference type="EC" id="5.3.1.12" evidence="4 7"/>